<accession>X1N431</accession>
<sequence length="104" mass="11876">AVVTVNNFGKGKAYCIGCGLSQNFYNKFIKKILKDFVLGDIKTPDEVEIATREKEHKKFIFLMNFSNKSSKILLNREYIDLIKGKSIKGEIKLNPFDALILTMK</sequence>
<dbReference type="InterPro" id="IPR013739">
    <property type="entry name" value="Beta_galactosidase_C"/>
</dbReference>
<dbReference type="GO" id="GO:0004565">
    <property type="term" value="F:beta-galactosidase activity"/>
    <property type="evidence" value="ECO:0007669"/>
    <property type="project" value="InterPro"/>
</dbReference>
<dbReference type="GO" id="GO:0006012">
    <property type="term" value="P:galactose metabolic process"/>
    <property type="evidence" value="ECO:0007669"/>
    <property type="project" value="InterPro"/>
</dbReference>
<proteinExistence type="predicted"/>
<dbReference type="Pfam" id="PF08533">
    <property type="entry name" value="Glyco_hydro_42C"/>
    <property type="match status" value="1"/>
</dbReference>
<feature type="domain" description="Beta-galactosidase C-terminal" evidence="1">
    <location>
        <begin position="47"/>
        <end position="103"/>
    </location>
</feature>
<feature type="non-terminal residue" evidence="2">
    <location>
        <position position="1"/>
    </location>
</feature>
<dbReference type="AlphaFoldDB" id="X1N431"/>
<dbReference type="InterPro" id="IPR013780">
    <property type="entry name" value="Glyco_hydro_b"/>
</dbReference>
<protein>
    <recommendedName>
        <fullName evidence="1">Beta-galactosidase C-terminal domain-containing protein</fullName>
    </recommendedName>
</protein>
<evidence type="ECO:0000313" key="2">
    <source>
        <dbReference type="EMBL" id="GAI13369.1"/>
    </source>
</evidence>
<comment type="caution">
    <text evidence="2">The sequence shown here is derived from an EMBL/GenBank/DDBJ whole genome shotgun (WGS) entry which is preliminary data.</text>
</comment>
<organism evidence="2">
    <name type="scientific">marine sediment metagenome</name>
    <dbReference type="NCBI Taxonomy" id="412755"/>
    <lineage>
        <taxon>unclassified sequences</taxon>
        <taxon>metagenomes</taxon>
        <taxon>ecological metagenomes</taxon>
    </lineage>
</organism>
<dbReference type="SUPFAM" id="SSF51011">
    <property type="entry name" value="Glycosyl hydrolase domain"/>
    <property type="match status" value="1"/>
</dbReference>
<reference evidence="2" key="1">
    <citation type="journal article" date="2014" name="Front. Microbiol.">
        <title>High frequency of phylogenetically diverse reductive dehalogenase-homologous genes in deep subseafloor sedimentary metagenomes.</title>
        <authorList>
            <person name="Kawai M."/>
            <person name="Futagami T."/>
            <person name="Toyoda A."/>
            <person name="Takaki Y."/>
            <person name="Nishi S."/>
            <person name="Hori S."/>
            <person name="Arai W."/>
            <person name="Tsubouchi T."/>
            <person name="Morono Y."/>
            <person name="Uchiyama I."/>
            <person name="Ito T."/>
            <person name="Fujiyama A."/>
            <person name="Inagaki F."/>
            <person name="Takami H."/>
        </authorList>
    </citation>
    <scope>NUCLEOTIDE SEQUENCE</scope>
    <source>
        <strain evidence="2">Expedition CK06-06</strain>
    </source>
</reference>
<evidence type="ECO:0000259" key="1">
    <source>
        <dbReference type="Pfam" id="PF08533"/>
    </source>
</evidence>
<dbReference type="Gene3D" id="3.40.50.880">
    <property type="match status" value="1"/>
</dbReference>
<dbReference type="InterPro" id="IPR029062">
    <property type="entry name" value="Class_I_gatase-like"/>
</dbReference>
<name>X1N431_9ZZZZ</name>
<dbReference type="Gene3D" id="2.60.40.1180">
    <property type="entry name" value="Golgi alpha-mannosidase II"/>
    <property type="match status" value="1"/>
</dbReference>
<gene>
    <name evidence="2" type="ORF">S06H3_13264</name>
</gene>
<dbReference type="EMBL" id="BARV01006471">
    <property type="protein sequence ID" value="GAI13369.1"/>
    <property type="molecule type" value="Genomic_DNA"/>
</dbReference>